<dbReference type="Gene3D" id="2.160.10.30">
    <property type="match status" value="1"/>
</dbReference>
<reference evidence="8 9" key="1">
    <citation type="submission" date="2021-02" db="EMBL/GenBank/DDBJ databases">
        <title>Porcisia hertigi Genome sequencing and assembly.</title>
        <authorList>
            <person name="Almutairi H."/>
            <person name="Gatherer D."/>
        </authorList>
    </citation>
    <scope>NUCLEOTIDE SEQUENCE [LARGE SCALE GENOMIC DNA]</scope>
    <source>
        <strain evidence="8 9">C119</strain>
    </source>
</reference>
<dbReference type="PANTHER" id="PTHR11952">
    <property type="entry name" value="UDP- GLUCOSE PYROPHOSPHORYLASE"/>
    <property type="match status" value="1"/>
</dbReference>
<keyword evidence="9" id="KW-1185">Reference proteome</keyword>
<evidence type="ECO:0000256" key="6">
    <source>
        <dbReference type="ARBA" id="ARBA00039080"/>
    </source>
</evidence>
<dbReference type="KEGG" id="phet:94291540"/>
<dbReference type="Proteomes" id="UP000674318">
    <property type="component" value="Chromosome 17"/>
</dbReference>
<comment type="catalytic activity">
    <reaction evidence="7">
        <text>a monosaccharide 1-phosphate + UTP + H(+) = a UDP-monosaccharide + diphosphate</text>
        <dbReference type="Rhea" id="RHEA:13205"/>
        <dbReference type="ChEBI" id="CHEBI:15378"/>
        <dbReference type="ChEBI" id="CHEBI:33019"/>
        <dbReference type="ChEBI" id="CHEBI:46398"/>
        <dbReference type="ChEBI" id="CHEBI:140358"/>
        <dbReference type="ChEBI" id="CHEBI:140359"/>
        <dbReference type="EC" id="2.7.7.64"/>
    </reaction>
</comment>
<dbReference type="InterPro" id="IPR039741">
    <property type="entry name" value="UDP-sugar_pyrophosphorylase"/>
</dbReference>
<dbReference type="PANTHER" id="PTHR11952:SF9">
    <property type="entry name" value="UDP-SUGAR PYROPHOSPHORYLASE"/>
    <property type="match status" value="1"/>
</dbReference>
<comment type="caution">
    <text evidence="8">The sequence shown here is derived from an EMBL/GenBank/DDBJ whole genome shotgun (WGS) entry which is preliminary data.</text>
</comment>
<name>A0A836LDP5_9TRYP</name>
<dbReference type="Gene3D" id="3.90.550.10">
    <property type="entry name" value="Spore Coat Polysaccharide Biosynthesis Protein SpsA, Chain A"/>
    <property type="match status" value="1"/>
</dbReference>
<dbReference type="SUPFAM" id="SSF53448">
    <property type="entry name" value="Nucleotide-diphospho-sugar transferases"/>
    <property type="match status" value="1"/>
</dbReference>
<gene>
    <name evidence="8" type="ORF">JKF63_05505</name>
</gene>
<dbReference type="AlphaFoldDB" id="A0A836LDP5"/>
<evidence type="ECO:0000256" key="3">
    <source>
        <dbReference type="ARBA" id="ARBA00022679"/>
    </source>
</evidence>
<sequence>MSTPSHSLLQALREELCGPGLDQGHLFKGWPDTVSACNEKQVALLRDLYMFSNDYHGGIVNYIRKGRALLAGEGDEVDFAALEMPRLIFEAPALHCRTAELTALESAGTSMLRKTVFVLVAGGLGERLGSSKIKVSLPVETATNTPYLAHYLRWAQRVGGEEAPFVIMTSDDTHEETRHLLHALSIEMPNLYLLKQSPVFCFADSAAHLAVDAEGRLLRKPHGHGDVHSLIYNATARSNVDSNVGNDTKTALPLVDAWLAAGYESIVFIQDTNAGALVTIPISLALSAKHSLDMNFTCIPRLPRESIGLLCRFRKESGGPWVVANVEYNVFAKASRTRAQEGGDEVTGPTGFSPFPGSINTLVFKLSSYADRLRQSHGTVPEFINPKYADETRRAFKKPARIESLMQDMAFLFPEKEYRVGGTIFERFYYQPVKNSLEEAAALVAQGNRPYCPTTGEAEFYELQRRRLRAIGMSIPNSSQTDVTVAKGTIPVQIFPQIVLDAICTASGSLEDLARVFPSPGRVRIDQRSTLIVKGRVIIESLELYGALMISGPTDPATPPFVVRNAVVRNAGWSVHPITSLGDRDESQLSEVDRIRGFVLEQNTLSVMDYNAGGVVSRSATPGTADPAKL</sequence>
<accession>A0A836LDP5</accession>
<keyword evidence="3" id="KW-0808">Transferase</keyword>
<evidence type="ECO:0000256" key="7">
    <source>
        <dbReference type="ARBA" id="ARBA00048259"/>
    </source>
</evidence>
<dbReference type="EMBL" id="JAFJZO010000017">
    <property type="protein sequence ID" value="KAG5508249.1"/>
    <property type="molecule type" value="Genomic_DNA"/>
</dbReference>
<dbReference type="RefSeq" id="XP_067758138.1">
    <property type="nucleotide sequence ID" value="XM_067901463.1"/>
</dbReference>
<dbReference type="InterPro" id="IPR029044">
    <property type="entry name" value="Nucleotide-diphossugar_trans"/>
</dbReference>
<evidence type="ECO:0000256" key="1">
    <source>
        <dbReference type="ARBA" id="ARBA00001936"/>
    </source>
</evidence>
<protein>
    <recommendedName>
        <fullName evidence="6">UTP-monosaccharide-1-phosphate uridylyltransferase</fullName>
        <ecNumber evidence="6">2.7.7.64</ecNumber>
    </recommendedName>
</protein>
<organism evidence="8 9">
    <name type="scientific">Porcisia hertigi</name>
    <dbReference type="NCBI Taxonomy" id="2761500"/>
    <lineage>
        <taxon>Eukaryota</taxon>
        <taxon>Discoba</taxon>
        <taxon>Euglenozoa</taxon>
        <taxon>Kinetoplastea</taxon>
        <taxon>Metakinetoplastina</taxon>
        <taxon>Trypanosomatida</taxon>
        <taxon>Trypanosomatidae</taxon>
        <taxon>Leishmaniinae</taxon>
        <taxon>Porcisia</taxon>
    </lineage>
</organism>
<evidence type="ECO:0000256" key="5">
    <source>
        <dbReference type="ARBA" id="ARBA00038047"/>
    </source>
</evidence>
<dbReference type="GO" id="GO:0051748">
    <property type="term" value="F:UTP-monosaccharide-1-phosphate uridylyltransferase activity"/>
    <property type="evidence" value="ECO:0007669"/>
    <property type="project" value="UniProtKB-EC"/>
</dbReference>
<dbReference type="InterPro" id="IPR002618">
    <property type="entry name" value="UDPGP_fam"/>
</dbReference>
<dbReference type="GO" id="GO:0003977">
    <property type="term" value="F:UDP-N-acetylglucosamine diphosphorylase activity"/>
    <property type="evidence" value="ECO:0007669"/>
    <property type="project" value="TreeGrafter"/>
</dbReference>
<dbReference type="EC" id="2.7.7.64" evidence="6"/>
<evidence type="ECO:0000256" key="4">
    <source>
        <dbReference type="ARBA" id="ARBA00022695"/>
    </source>
</evidence>
<dbReference type="OrthoDB" id="532420at2759"/>
<comment type="similarity">
    <text evidence="5">Belongs to the USP family.</text>
</comment>
<proteinExistence type="inferred from homology"/>
<dbReference type="GeneID" id="94291540"/>
<comment type="cofactor">
    <cofactor evidence="1">
        <name>Mn(2+)</name>
        <dbReference type="ChEBI" id="CHEBI:29035"/>
    </cofactor>
</comment>
<evidence type="ECO:0000313" key="9">
    <source>
        <dbReference type="Proteomes" id="UP000674318"/>
    </source>
</evidence>
<evidence type="ECO:0000313" key="8">
    <source>
        <dbReference type="EMBL" id="KAG5508249.1"/>
    </source>
</evidence>
<comment type="cofactor">
    <cofactor evidence="2">
        <name>Mg(2+)</name>
        <dbReference type="ChEBI" id="CHEBI:18420"/>
    </cofactor>
</comment>
<evidence type="ECO:0000256" key="2">
    <source>
        <dbReference type="ARBA" id="ARBA00001946"/>
    </source>
</evidence>
<dbReference type="Pfam" id="PF01704">
    <property type="entry name" value="UDPGP"/>
    <property type="match status" value="1"/>
</dbReference>
<dbReference type="GO" id="GO:0006048">
    <property type="term" value="P:UDP-N-acetylglucosamine biosynthetic process"/>
    <property type="evidence" value="ECO:0007669"/>
    <property type="project" value="TreeGrafter"/>
</dbReference>
<keyword evidence="4" id="KW-0548">Nucleotidyltransferase</keyword>